<keyword evidence="1" id="KW-0732">Signal</keyword>
<feature type="signal peptide" evidence="1">
    <location>
        <begin position="1"/>
        <end position="23"/>
    </location>
</feature>
<dbReference type="InterPro" id="IPR005490">
    <property type="entry name" value="LD_TPept_cat_dom"/>
</dbReference>
<keyword evidence="4" id="KW-1185">Reference proteome</keyword>
<dbReference type="Pfam" id="PF03734">
    <property type="entry name" value="YkuD"/>
    <property type="match status" value="1"/>
</dbReference>
<gene>
    <name evidence="3" type="ORF">G3N56_14970</name>
</gene>
<comment type="caution">
    <text evidence="3">The sequence shown here is derived from an EMBL/GenBank/DDBJ whole genome shotgun (WGS) entry which is preliminary data.</text>
</comment>
<dbReference type="EMBL" id="JAAGRQ010000075">
    <property type="protein sequence ID" value="NDY58035.1"/>
    <property type="molecule type" value="Genomic_DNA"/>
</dbReference>
<protein>
    <submittedName>
        <fullName evidence="3">Murein L,D-transpeptidase</fullName>
    </submittedName>
</protein>
<dbReference type="Proteomes" id="UP000469724">
    <property type="component" value="Unassembled WGS sequence"/>
</dbReference>
<organism evidence="3 4">
    <name type="scientific">Desulfolutivibrio sulfodismutans</name>
    <dbReference type="NCBI Taxonomy" id="63561"/>
    <lineage>
        <taxon>Bacteria</taxon>
        <taxon>Pseudomonadati</taxon>
        <taxon>Thermodesulfobacteriota</taxon>
        <taxon>Desulfovibrionia</taxon>
        <taxon>Desulfovibrionales</taxon>
        <taxon>Desulfovibrionaceae</taxon>
        <taxon>Desulfolutivibrio</taxon>
    </lineage>
</organism>
<dbReference type="GO" id="GO:0016740">
    <property type="term" value="F:transferase activity"/>
    <property type="evidence" value="ECO:0007669"/>
    <property type="project" value="InterPro"/>
</dbReference>
<evidence type="ECO:0000313" key="4">
    <source>
        <dbReference type="Proteomes" id="UP000469724"/>
    </source>
</evidence>
<feature type="domain" description="L,D-TPase catalytic" evidence="2">
    <location>
        <begin position="126"/>
        <end position="264"/>
    </location>
</feature>
<evidence type="ECO:0000313" key="3">
    <source>
        <dbReference type="EMBL" id="NDY58035.1"/>
    </source>
</evidence>
<reference evidence="3 4" key="1">
    <citation type="submission" date="2020-02" db="EMBL/GenBank/DDBJ databases">
        <title>Comparative genomics of sulfur disproportionating microorganisms.</title>
        <authorList>
            <person name="Ward L.M."/>
            <person name="Bertran E."/>
            <person name="Johnston D.T."/>
        </authorList>
    </citation>
    <scope>NUCLEOTIDE SEQUENCE [LARGE SCALE GENOMIC DNA]</scope>
    <source>
        <strain evidence="3 4">DSM 3696</strain>
    </source>
</reference>
<feature type="chain" id="PRO_5029802154" evidence="1">
    <location>
        <begin position="24"/>
        <end position="312"/>
    </location>
</feature>
<proteinExistence type="predicted"/>
<dbReference type="AlphaFoldDB" id="A0A7K3NQH6"/>
<dbReference type="RefSeq" id="WP_163303115.1">
    <property type="nucleotide sequence ID" value="NZ_JAAGRQ010000075.1"/>
</dbReference>
<evidence type="ECO:0000259" key="2">
    <source>
        <dbReference type="Pfam" id="PF03734"/>
    </source>
</evidence>
<evidence type="ECO:0000256" key="1">
    <source>
        <dbReference type="SAM" id="SignalP"/>
    </source>
</evidence>
<sequence>MARCLLPVMAAACWTVWSSTGLAAGAEAVPGAPGGDTAASVSAAPSAAVSDMETVRREFAQTVTGKTMERLERMKKRKALSEKAFSLRTSRLAAAADAAYLAQAAKDAQTRLVPALGDNPPDQYFVYVDRNPTRQLIFLGFYDAGKATVALVGGDLVSTGLLRRGQDSFLTPTGVFEHLPDNFGYRAQGTKNQNGWRGLGGKGSRVWDFGYQQSPREFRQGIYESQMRLLMHATDPDQGEPRLGRMDSKGCVRVSSDMNRFLDRRSILDRHYERLAAEKPGTWLLAPDRTPVSTPGSFLVVGDTSAAESAAR</sequence>
<accession>A0A7K3NQH6</accession>
<name>A0A7K3NQH6_9BACT</name>